<accession>D3DIY8</accession>
<dbReference type="eggNOG" id="ENOG5033UQN">
    <property type="taxonomic scope" value="Bacteria"/>
</dbReference>
<gene>
    <name evidence="1" type="ordered locus">HTH_1338</name>
</gene>
<reference evidence="1 2" key="1">
    <citation type="journal article" date="2010" name="J. Bacteriol.">
        <title>Complete genome sequence of the thermophilic, obligately chemolithoautotrophic hydrogen-oxidizing bacterium Hydrogenobacter thermophilus TK-6.</title>
        <authorList>
            <person name="Arai H."/>
            <person name="Kanbe H."/>
            <person name="Ishii M."/>
            <person name="Igarashi Y."/>
        </authorList>
    </citation>
    <scope>NUCLEOTIDE SEQUENCE [LARGE SCALE GENOMIC DNA]</scope>
    <source>
        <strain evidence="2">DSM 6534 / IAM 12695 / TK-6 [Tokyo]</strain>
    </source>
</reference>
<evidence type="ECO:0008006" key="3">
    <source>
        <dbReference type="Google" id="ProtNLM"/>
    </source>
</evidence>
<evidence type="ECO:0000313" key="2">
    <source>
        <dbReference type="Proteomes" id="UP000002574"/>
    </source>
</evidence>
<keyword evidence="2" id="KW-1185">Reference proteome</keyword>
<dbReference type="OrthoDB" id="15716at2"/>
<dbReference type="AlphaFoldDB" id="D3DIY8"/>
<sequence length="117" mass="13936">MVVCDTDGIVYDLWFHPASMNEVKSLKLRVSKGFWLRELLKRFELIGDKGYRHCEYVKVCESKEEKAHRQVVEGVFSWLKRFNYVSGWRKGITFLTYLYAYALGYSFFRKREVLTCA</sequence>
<name>D3DIY8_HYDTT</name>
<dbReference type="STRING" id="608538.HTH_1338"/>
<organism evidence="1 2">
    <name type="scientific">Hydrogenobacter thermophilus (strain DSM 6534 / IAM 12695 / TK-6)</name>
    <dbReference type="NCBI Taxonomy" id="608538"/>
    <lineage>
        <taxon>Bacteria</taxon>
        <taxon>Pseudomonadati</taxon>
        <taxon>Aquificota</taxon>
        <taxon>Aquificia</taxon>
        <taxon>Aquificales</taxon>
        <taxon>Aquificaceae</taxon>
        <taxon>Hydrogenobacter</taxon>
    </lineage>
</organism>
<dbReference type="Proteomes" id="UP000002574">
    <property type="component" value="Chromosome"/>
</dbReference>
<dbReference type="EMBL" id="AP011112">
    <property type="protein sequence ID" value="BAI69790.1"/>
    <property type="molecule type" value="Genomic_DNA"/>
</dbReference>
<proteinExistence type="predicted"/>
<evidence type="ECO:0000313" key="1">
    <source>
        <dbReference type="EMBL" id="BAI69790.1"/>
    </source>
</evidence>
<protein>
    <recommendedName>
        <fullName evidence="3">Transposase</fullName>
    </recommendedName>
</protein>
<dbReference type="RefSeq" id="WP_012963970.1">
    <property type="nucleotide sequence ID" value="NC_013799.1"/>
</dbReference>
<dbReference type="KEGG" id="hth:HTH_1338"/>